<gene>
    <name evidence="6" type="primary">LOC101891919</name>
</gene>
<keyword evidence="3" id="KW-1133">Transmembrane helix</keyword>
<evidence type="ECO:0000256" key="3">
    <source>
        <dbReference type="SAM" id="Phobius"/>
    </source>
</evidence>
<comment type="subcellular location">
    <subcellularLocation>
        <location evidence="1">Membrane</location>
        <topology evidence="1">Multi-pass membrane protein</topology>
    </subcellularLocation>
</comment>
<dbReference type="OrthoDB" id="410267at2759"/>
<keyword evidence="3" id="KW-0812">Transmembrane</keyword>
<feature type="transmembrane region" description="Helical" evidence="3">
    <location>
        <begin position="953"/>
        <end position="971"/>
    </location>
</feature>
<feature type="compositionally biased region" description="Polar residues" evidence="2">
    <location>
        <begin position="542"/>
        <end position="552"/>
    </location>
</feature>
<dbReference type="AlphaFoldDB" id="A0A9J7I1I8"/>
<feature type="transmembrane region" description="Helical" evidence="3">
    <location>
        <begin position="920"/>
        <end position="941"/>
    </location>
</feature>
<keyword evidence="3" id="KW-0472">Membrane</keyword>
<accession>A0A9J7I1I8</accession>
<feature type="transmembrane region" description="Helical" evidence="3">
    <location>
        <begin position="319"/>
        <end position="338"/>
    </location>
</feature>
<feature type="transmembrane region" description="Helical" evidence="3">
    <location>
        <begin position="232"/>
        <end position="250"/>
    </location>
</feature>
<evidence type="ECO:0000256" key="1">
    <source>
        <dbReference type="ARBA" id="ARBA00004141"/>
    </source>
</evidence>
<name>A0A9J7I1I8_MUSDO</name>
<dbReference type="PROSITE" id="PS50850">
    <property type="entry name" value="MFS"/>
    <property type="match status" value="1"/>
</dbReference>
<dbReference type="InterPro" id="IPR011701">
    <property type="entry name" value="MFS"/>
</dbReference>
<dbReference type="CDD" id="cd17352">
    <property type="entry name" value="MFS_MCT_SLC16"/>
    <property type="match status" value="1"/>
</dbReference>
<dbReference type="GO" id="GO:0016020">
    <property type="term" value="C:membrane"/>
    <property type="evidence" value="ECO:0007669"/>
    <property type="project" value="UniProtKB-SubCell"/>
</dbReference>
<dbReference type="KEGG" id="mde:101891919"/>
<organism evidence="5 6">
    <name type="scientific">Musca domestica</name>
    <name type="common">House fly</name>
    <dbReference type="NCBI Taxonomy" id="7370"/>
    <lineage>
        <taxon>Eukaryota</taxon>
        <taxon>Metazoa</taxon>
        <taxon>Ecdysozoa</taxon>
        <taxon>Arthropoda</taxon>
        <taxon>Hexapoda</taxon>
        <taxon>Insecta</taxon>
        <taxon>Pterygota</taxon>
        <taxon>Neoptera</taxon>
        <taxon>Endopterygota</taxon>
        <taxon>Diptera</taxon>
        <taxon>Brachycera</taxon>
        <taxon>Muscomorpha</taxon>
        <taxon>Muscoidea</taxon>
        <taxon>Muscidae</taxon>
        <taxon>Musca</taxon>
    </lineage>
</organism>
<dbReference type="PANTHER" id="PTHR11360:SF111">
    <property type="entry name" value="CHASKI, ISOFORM A"/>
    <property type="match status" value="1"/>
</dbReference>
<keyword evidence="5" id="KW-1185">Reference proteome</keyword>
<dbReference type="PANTHER" id="PTHR11360">
    <property type="entry name" value="MONOCARBOXYLATE TRANSPORTER"/>
    <property type="match status" value="1"/>
</dbReference>
<evidence type="ECO:0000256" key="2">
    <source>
        <dbReference type="SAM" id="MobiDB-lite"/>
    </source>
</evidence>
<dbReference type="FunFam" id="1.20.1250.20:FF:000464">
    <property type="entry name" value="Monocarboxylate transporter"/>
    <property type="match status" value="1"/>
</dbReference>
<proteinExistence type="predicted"/>
<feature type="domain" description="Major facilitator superfamily (MFS) profile" evidence="4">
    <location>
        <begin position="793"/>
        <end position="995"/>
    </location>
</feature>
<feature type="transmembrane region" description="Helical" evidence="3">
    <location>
        <begin position="350"/>
        <end position="369"/>
    </location>
</feature>
<reference evidence="6" key="1">
    <citation type="submission" date="2025-08" db="UniProtKB">
        <authorList>
            <consortium name="RefSeq"/>
        </authorList>
    </citation>
    <scope>IDENTIFICATION</scope>
    <source>
        <strain evidence="6">Aabys</strain>
        <tissue evidence="6">Whole body</tissue>
    </source>
</reference>
<dbReference type="Proteomes" id="UP001652621">
    <property type="component" value="Unplaced"/>
</dbReference>
<protein>
    <submittedName>
        <fullName evidence="6">Uncharacterized protein LOC101891919</fullName>
    </submittedName>
</protein>
<dbReference type="GO" id="GO:0008028">
    <property type="term" value="F:monocarboxylic acid transmembrane transporter activity"/>
    <property type="evidence" value="ECO:0007669"/>
    <property type="project" value="TreeGrafter"/>
</dbReference>
<feature type="transmembrane region" description="Helical" evidence="3">
    <location>
        <begin position="863"/>
        <end position="881"/>
    </location>
</feature>
<feature type="transmembrane region" description="Helical" evidence="3">
    <location>
        <begin position="831"/>
        <end position="851"/>
    </location>
</feature>
<dbReference type="Pfam" id="PF07690">
    <property type="entry name" value="MFS_1"/>
    <property type="match status" value="2"/>
</dbReference>
<evidence type="ECO:0000313" key="6">
    <source>
        <dbReference type="RefSeq" id="XP_005180242.3"/>
    </source>
</evidence>
<dbReference type="Gene3D" id="1.20.1250.20">
    <property type="entry name" value="MFS general substrate transporter like domains"/>
    <property type="match status" value="2"/>
</dbReference>
<feature type="transmembrane region" description="Helical" evidence="3">
    <location>
        <begin position="797"/>
        <end position="816"/>
    </location>
</feature>
<dbReference type="InterPro" id="IPR020846">
    <property type="entry name" value="MFS_dom"/>
</dbReference>
<dbReference type="InterPro" id="IPR036259">
    <property type="entry name" value="MFS_trans_sf"/>
</dbReference>
<dbReference type="InterPro" id="IPR050327">
    <property type="entry name" value="Proton-linked_MCT"/>
</dbReference>
<dbReference type="SUPFAM" id="SSF103473">
    <property type="entry name" value="MFS general substrate transporter"/>
    <property type="match status" value="1"/>
</dbReference>
<feature type="transmembrane region" description="Helical" evidence="3">
    <location>
        <begin position="262"/>
        <end position="279"/>
    </location>
</feature>
<dbReference type="RefSeq" id="XP_005180242.3">
    <property type="nucleotide sequence ID" value="XM_005180185.4"/>
</dbReference>
<dbReference type="VEuPathDB" id="VectorBase:MDOMA2_021027"/>
<feature type="region of interest" description="Disordered" evidence="2">
    <location>
        <begin position="533"/>
        <end position="552"/>
    </location>
</feature>
<sequence>MESSCKISTKMLDLNSTSNAEALTPASRTGDVTTPLITKTNLPPAATSVVTPAANHNNNNSKTKLNGSIYQPLAATPLNTKTDDTSLLGVATSAKTTPLNKSIKHDLFPEVTFCNLSSTEDLGERSSRHLKNSIINISDVNGTLNNTSSSSSTMANGSNVKKRKRLISNESGDSIESGLSEKKKPEMPDGGYGWVVVFASLVVSLIADGLSFSFGLINTELLAYFGESPSKTAWISSLFFSVPLLMGPIWSNLVDKYGCRKMTILGGLVSAIGFGLSSICNSVEMLMVTFGIISGLGLGIGYVTAVVSIAFWFDKKRTFATGIGASGTGIGTFLYAPLTQLLIDNYGWRGATLILAGTMLNACVCGALMRDPDWLIEENRLESRSQSVTTFSNSSVCLEEIKKLLDTGATKEYVLDTLVTKNNTEANQQIDDPHEGHMKKYRSELFLPTFLGSQDLDLDLYEVKSMSRRSLRHKEGAEAPSRENLLSMSSVGNPCMNTTAAVIGSPDDTMMGGIPSEVAENAKRHILASIETLSPSEKRSSNDIPRSPMNTSLASLRSSIDEGYLTQKYSREHNQHSADHYAISRYSLNENIFFAAKNMSASYKDLRVNGYRHNSVDILNPEVHSYFSCAKDEGGAALIEANLRKHNELAGGMMRNGAGAAGGPAIIQIPENETLFGQQQQTNKTLLKRTRTDSITGMRRLSKSRKPTYRSNLRRNISIRNSNFLKDMRIHRNSIHYRGAMLNTHRYRLRASSCPNIYRNSMTTIAKEDEDTWYDNLIDTMKSVFDFSLFKDIKFTLFNLSTLFLFIWFIIPYLYLPEFMRKYDYDANDSARLISAIGVAQTIGMIGLGYIGDCSWMNVNVCYSGCMLLCGLSVVLMPLVVSSYNMLLTLCIIFGFTFASSFSFTPSILVSIVDLDDFTCAYGLVLLVQGVGMIAGPPIAGAIFEATLRWDDTFYFAGVFIALSGILSYLIEFCEKKVKESDSDVSELKKINLIH</sequence>
<evidence type="ECO:0000259" key="4">
    <source>
        <dbReference type="PROSITE" id="PS50850"/>
    </source>
</evidence>
<feature type="transmembrane region" description="Helical" evidence="3">
    <location>
        <begin position="285"/>
        <end position="312"/>
    </location>
</feature>
<evidence type="ECO:0000313" key="5">
    <source>
        <dbReference type="Proteomes" id="UP001652621"/>
    </source>
</evidence>
<feature type="transmembrane region" description="Helical" evidence="3">
    <location>
        <begin position="192"/>
        <end position="212"/>
    </location>
</feature>
<feature type="transmembrane region" description="Helical" evidence="3">
    <location>
        <begin position="887"/>
        <end position="913"/>
    </location>
</feature>
<dbReference type="GeneID" id="101891919"/>